<comment type="caution">
    <text evidence="1">The sequence shown here is derived from an EMBL/GenBank/DDBJ whole genome shotgun (WGS) entry which is preliminary data.</text>
</comment>
<reference evidence="1" key="2">
    <citation type="submission" date="2020-09" db="EMBL/GenBank/DDBJ databases">
        <authorList>
            <person name="Sun Q."/>
            <person name="Zhou Y."/>
        </authorList>
    </citation>
    <scope>NUCLEOTIDE SEQUENCE</scope>
    <source>
        <strain evidence="1">CGMCC 1.16134</strain>
    </source>
</reference>
<evidence type="ECO:0000313" key="2">
    <source>
        <dbReference type="Proteomes" id="UP000637643"/>
    </source>
</evidence>
<name>A0A917BX79_9BACL</name>
<dbReference type="AlphaFoldDB" id="A0A917BX79"/>
<proteinExistence type="predicted"/>
<evidence type="ECO:0008006" key="3">
    <source>
        <dbReference type="Google" id="ProtNLM"/>
    </source>
</evidence>
<reference evidence="1" key="1">
    <citation type="journal article" date="2014" name="Int. J. Syst. Evol. Microbiol.">
        <title>Complete genome sequence of Corynebacterium casei LMG S-19264T (=DSM 44701T), isolated from a smear-ripened cheese.</title>
        <authorList>
            <consortium name="US DOE Joint Genome Institute (JGI-PGF)"/>
            <person name="Walter F."/>
            <person name="Albersmeier A."/>
            <person name="Kalinowski J."/>
            <person name="Ruckert C."/>
        </authorList>
    </citation>
    <scope>NUCLEOTIDE SEQUENCE</scope>
    <source>
        <strain evidence="1">CGMCC 1.16134</strain>
    </source>
</reference>
<protein>
    <recommendedName>
        <fullName evidence="3">Copper amine oxidase N-terminal domain-containing protein</fullName>
    </recommendedName>
</protein>
<evidence type="ECO:0000313" key="1">
    <source>
        <dbReference type="EMBL" id="GGF59159.1"/>
    </source>
</evidence>
<dbReference type="EMBL" id="BMKR01000001">
    <property type="protein sequence ID" value="GGF59159.1"/>
    <property type="molecule type" value="Genomic_DNA"/>
</dbReference>
<keyword evidence="2" id="KW-1185">Reference proteome</keyword>
<dbReference type="Proteomes" id="UP000637643">
    <property type="component" value="Unassembled WGS sequence"/>
</dbReference>
<accession>A0A917BX79</accession>
<gene>
    <name evidence="1" type="ORF">GCM10010912_00410</name>
</gene>
<sequence length="358" mass="39999">MKKMVWIFTVLLLVAGIGYPSGTDKAAAAASPEYTELATFVNGKLLISASKSLLVGSTTYVPVKLLDQIPGFTVQSTAGSVTLKGAKGITTLNTANSVFYKNSNYVAFKSLLKLGAIDGKYASSAESLFIWSTEEGRSKSSSTLYSISKLPENMAYGMGKKVYVNGYSGSHWITDVQYDGGSVIVFTLLANDGSTWKLDYNTYDERIIFTDVHLQYMRQYFNGLTVWIRNSEIDNSPFKNMEKLTIKDLRANLSTGELEVVMRRANGQEVPIAMNPSNEMIGDIAEMFFTENPRNVTSISDKMWSAIREEKVVVGMKFDEVYLAWGEPDSVNESLGYVVYGQTHVYFYNNKLQYWYDF</sequence>
<dbReference type="RefSeq" id="WP_189021610.1">
    <property type="nucleotide sequence ID" value="NZ_BMKR01000001.1"/>
</dbReference>
<organism evidence="1 2">
    <name type="scientific">Paenibacillus albidus</name>
    <dbReference type="NCBI Taxonomy" id="2041023"/>
    <lineage>
        <taxon>Bacteria</taxon>
        <taxon>Bacillati</taxon>
        <taxon>Bacillota</taxon>
        <taxon>Bacilli</taxon>
        <taxon>Bacillales</taxon>
        <taxon>Paenibacillaceae</taxon>
        <taxon>Paenibacillus</taxon>
    </lineage>
</organism>